<reference evidence="22 23" key="1">
    <citation type="journal article" date="2015" name="Stand. Genomic Sci.">
        <title>Genomic Encyclopedia of Bacterial and Archaeal Type Strains, Phase III: the genomes of soil and plant-associated and newly described type strains.</title>
        <authorList>
            <person name="Whitman W.B."/>
            <person name="Woyke T."/>
            <person name="Klenk H.P."/>
            <person name="Zhou Y."/>
            <person name="Lilburn T.G."/>
            <person name="Beck B.J."/>
            <person name="De Vos P."/>
            <person name="Vandamme P."/>
            <person name="Eisen J.A."/>
            <person name="Garrity G."/>
            <person name="Hugenholtz P."/>
            <person name="Kyrpides N.C."/>
        </authorList>
    </citation>
    <scope>NUCLEOTIDE SEQUENCE [LARGE SCALE GENOMIC DNA]</scope>
    <source>
        <strain evidence="22 23">A3</strain>
    </source>
</reference>
<dbReference type="InterPro" id="IPR003661">
    <property type="entry name" value="HisK_dim/P_dom"/>
</dbReference>
<protein>
    <recommendedName>
        <fullName evidence="15">Sensory/regulatory protein RpfC</fullName>
        <ecNumber evidence="3">2.7.13.3</ecNumber>
    </recommendedName>
</protein>
<dbReference type="InterPro" id="IPR036890">
    <property type="entry name" value="HATPase_C_sf"/>
</dbReference>
<dbReference type="InterPro" id="IPR036641">
    <property type="entry name" value="HPT_dom_sf"/>
</dbReference>
<dbReference type="PANTHER" id="PTHR45339">
    <property type="entry name" value="HYBRID SIGNAL TRANSDUCTION HISTIDINE KINASE J"/>
    <property type="match status" value="1"/>
</dbReference>
<dbReference type="SUPFAM" id="SSF47384">
    <property type="entry name" value="Homodimeric domain of signal transducing histidine kinase"/>
    <property type="match status" value="1"/>
</dbReference>
<dbReference type="SMART" id="SM00448">
    <property type="entry name" value="REC"/>
    <property type="match status" value="1"/>
</dbReference>
<feature type="modified residue" description="Phosphohistidine" evidence="16">
    <location>
        <position position="710"/>
    </location>
</feature>
<evidence type="ECO:0000313" key="23">
    <source>
        <dbReference type="Proteomes" id="UP000294862"/>
    </source>
</evidence>
<dbReference type="SMART" id="SM00387">
    <property type="entry name" value="HATPase_c"/>
    <property type="match status" value="1"/>
</dbReference>
<evidence type="ECO:0000256" key="18">
    <source>
        <dbReference type="SAM" id="Phobius"/>
    </source>
</evidence>
<evidence type="ECO:0000256" key="3">
    <source>
        <dbReference type="ARBA" id="ARBA00012438"/>
    </source>
</evidence>
<dbReference type="PROSITE" id="PS50110">
    <property type="entry name" value="RESPONSE_REGULATORY"/>
    <property type="match status" value="1"/>
</dbReference>
<evidence type="ECO:0000256" key="15">
    <source>
        <dbReference type="ARBA" id="ARBA00068150"/>
    </source>
</evidence>
<keyword evidence="4" id="KW-1003">Cell membrane</keyword>
<evidence type="ECO:0000256" key="4">
    <source>
        <dbReference type="ARBA" id="ARBA00022475"/>
    </source>
</evidence>
<comment type="subunit">
    <text evidence="14">At low DSF concentrations, interacts with RpfF.</text>
</comment>
<keyword evidence="8" id="KW-0547">Nucleotide-binding</keyword>
<dbReference type="SUPFAM" id="SSF55874">
    <property type="entry name" value="ATPase domain of HSP90 chaperone/DNA topoisomerase II/histidine kinase"/>
    <property type="match status" value="1"/>
</dbReference>
<comment type="subcellular location">
    <subcellularLocation>
        <location evidence="2">Cell inner membrane</location>
        <topology evidence="2">Multi-pass membrane protein</topology>
    </subcellularLocation>
</comment>
<dbReference type="InterPro" id="IPR001789">
    <property type="entry name" value="Sig_transdc_resp-reg_receiver"/>
</dbReference>
<evidence type="ECO:0000256" key="7">
    <source>
        <dbReference type="ARBA" id="ARBA00022692"/>
    </source>
</evidence>
<dbReference type="InterPro" id="IPR005467">
    <property type="entry name" value="His_kinase_dom"/>
</dbReference>
<dbReference type="EC" id="2.7.13.3" evidence="3"/>
<keyword evidence="5 17" id="KW-0597">Phosphoprotein</keyword>
<keyword evidence="11 18" id="KW-1133">Transmembrane helix</keyword>
<proteinExistence type="predicted"/>
<evidence type="ECO:0000259" key="21">
    <source>
        <dbReference type="PROSITE" id="PS50894"/>
    </source>
</evidence>
<feature type="domain" description="Histidine kinase" evidence="19">
    <location>
        <begin position="286"/>
        <end position="507"/>
    </location>
</feature>
<dbReference type="Pfam" id="PF02518">
    <property type="entry name" value="HATPase_c"/>
    <property type="match status" value="1"/>
</dbReference>
<dbReference type="InterPro" id="IPR003594">
    <property type="entry name" value="HATPase_dom"/>
</dbReference>
<dbReference type="Gene3D" id="3.30.565.10">
    <property type="entry name" value="Histidine kinase-like ATPase, C-terminal domain"/>
    <property type="match status" value="1"/>
</dbReference>
<evidence type="ECO:0000256" key="1">
    <source>
        <dbReference type="ARBA" id="ARBA00000085"/>
    </source>
</evidence>
<keyword evidence="13 18" id="KW-0472">Membrane</keyword>
<dbReference type="OrthoDB" id="9797243at2"/>
<dbReference type="FunFam" id="3.30.565.10:FF:000010">
    <property type="entry name" value="Sensor histidine kinase RcsC"/>
    <property type="match status" value="1"/>
</dbReference>
<dbReference type="GO" id="GO:0000155">
    <property type="term" value="F:phosphorelay sensor kinase activity"/>
    <property type="evidence" value="ECO:0007669"/>
    <property type="project" value="InterPro"/>
</dbReference>
<dbReference type="InterPro" id="IPR008207">
    <property type="entry name" value="Sig_transdc_His_kin_Hpt_dom"/>
</dbReference>
<evidence type="ECO:0000256" key="2">
    <source>
        <dbReference type="ARBA" id="ARBA00004429"/>
    </source>
</evidence>
<dbReference type="InterPro" id="IPR011006">
    <property type="entry name" value="CheY-like_superfamily"/>
</dbReference>
<dbReference type="Pfam" id="PF00512">
    <property type="entry name" value="HisKA"/>
    <property type="match status" value="1"/>
</dbReference>
<evidence type="ECO:0000256" key="12">
    <source>
        <dbReference type="ARBA" id="ARBA00023012"/>
    </source>
</evidence>
<gene>
    <name evidence="22" type="ORF">EV148_1037</name>
</gene>
<feature type="modified residue" description="4-aspartylphosphate" evidence="17">
    <location>
        <position position="588"/>
    </location>
</feature>
<feature type="transmembrane region" description="Helical" evidence="18">
    <location>
        <begin position="12"/>
        <end position="31"/>
    </location>
</feature>
<keyword evidence="10" id="KW-0067">ATP-binding</keyword>
<evidence type="ECO:0000256" key="16">
    <source>
        <dbReference type="PROSITE-ProRule" id="PRU00110"/>
    </source>
</evidence>
<dbReference type="Pfam" id="PF00072">
    <property type="entry name" value="Response_reg"/>
    <property type="match status" value="1"/>
</dbReference>
<name>A0A4R2IC84_9GAMM</name>
<dbReference type="PANTHER" id="PTHR45339:SF1">
    <property type="entry name" value="HYBRID SIGNAL TRANSDUCTION HISTIDINE KINASE J"/>
    <property type="match status" value="1"/>
</dbReference>
<keyword evidence="9 22" id="KW-0418">Kinase</keyword>
<evidence type="ECO:0000259" key="19">
    <source>
        <dbReference type="PROSITE" id="PS50109"/>
    </source>
</evidence>
<evidence type="ECO:0000259" key="20">
    <source>
        <dbReference type="PROSITE" id="PS50110"/>
    </source>
</evidence>
<accession>A0A4R2IC84</accession>
<dbReference type="InterPro" id="IPR004358">
    <property type="entry name" value="Sig_transdc_His_kin-like_C"/>
</dbReference>
<dbReference type="PROSITE" id="PS50109">
    <property type="entry name" value="HIS_KIN"/>
    <property type="match status" value="1"/>
</dbReference>
<keyword evidence="7 18" id="KW-0812">Transmembrane</keyword>
<dbReference type="GO" id="GO:0005524">
    <property type="term" value="F:ATP binding"/>
    <property type="evidence" value="ECO:0007669"/>
    <property type="project" value="UniProtKB-KW"/>
</dbReference>
<keyword evidence="23" id="KW-1185">Reference proteome</keyword>
<dbReference type="EMBL" id="SLWQ01000003">
    <property type="protein sequence ID" value="TCO41088.1"/>
    <property type="molecule type" value="Genomic_DNA"/>
</dbReference>
<dbReference type="AlphaFoldDB" id="A0A4R2IC84"/>
<dbReference type="Gene3D" id="1.10.287.130">
    <property type="match status" value="1"/>
</dbReference>
<dbReference type="SMART" id="SM00073">
    <property type="entry name" value="HPT"/>
    <property type="match status" value="1"/>
</dbReference>
<dbReference type="Proteomes" id="UP000294862">
    <property type="component" value="Unassembled WGS sequence"/>
</dbReference>
<dbReference type="SUPFAM" id="SSF47226">
    <property type="entry name" value="Histidine-containing phosphotransfer domain, HPT domain"/>
    <property type="match status" value="1"/>
</dbReference>
<dbReference type="CDD" id="cd00082">
    <property type="entry name" value="HisKA"/>
    <property type="match status" value="1"/>
</dbReference>
<dbReference type="PROSITE" id="PS50894">
    <property type="entry name" value="HPT"/>
    <property type="match status" value="1"/>
</dbReference>
<dbReference type="RefSeq" id="WP_131995587.1">
    <property type="nucleotide sequence ID" value="NZ_SLWQ01000003.1"/>
</dbReference>
<organism evidence="22 23">
    <name type="scientific">Dokdonella fugitiva</name>
    <dbReference type="NCBI Taxonomy" id="328517"/>
    <lineage>
        <taxon>Bacteria</taxon>
        <taxon>Pseudomonadati</taxon>
        <taxon>Pseudomonadota</taxon>
        <taxon>Gammaproteobacteria</taxon>
        <taxon>Lysobacterales</taxon>
        <taxon>Rhodanobacteraceae</taxon>
        <taxon>Dokdonella</taxon>
    </lineage>
</organism>
<dbReference type="PRINTS" id="PR00344">
    <property type="entry name" value="BCTRLSENSOR"/>
</dbReference>
<comment type="catalytic activity">
    <reaction evidence="1">
        <text>ATP + protein L-histidine = ADP + protein N-phospho-L-histidine.</text>
        <dbReference type="EC" id="2.7.13.3"/>
    </reaction>
</comment>
<evidence type="ECO:0000256" key="13">
    <source>
        <dbReference type="ARBA" id="ARBA00023136"/>
    </source>
</evidence>
<keyword evidence="12" id="KW-0902">Two-component regulatory system</keyword>
<dbReference type="FunFam" id="1.10.287.130:FF:000002">
    <property type="entry name" value="Two-component osmosensing histidine kinase"/>
    <property type="match status" value="1"/>
</dbReference>
<feature type="domain" description="HPt" evidence="21">
    <location>
        <begin position="671"/>
        <end position="757"/>
    </location>
</feature>
<dbReference type="InterPro" id="IPR036097">
    <property type="entry name" value="HisK_dim/P_sf"/>
</dbReference>
<dbReference type="Gene3D" id="3.40.50.2300">
    <property type="match status" value="1"/>
</dbReference>
<evidence type="ECO:0000256" key="10">
    <source>
        <dbReference type="ARBA" id="ARBA00022840"/>
    </source>
</evidence>
<evidence type="ECO:0000256" key="8">
    <source>
        <dbReference type="ARBA" id="ARBA00022741"/>
    </source>
</evidence>
<evidence type="ECO:0000256" key="17">
    <source>
        <dbReference type="PROSITE-ProRule" id="PRU00169"/>
    </source>
</evidence>
<evidence type="ECO:0000256" key="11">
    <source>
        <dbReference type="ARBA" id="ARBA00022989"/>
    </source>
</evidence>
<feature type="domain" description="Response regulatory" evidence="20">
    <location>
        <begin position="539"/>
        <end position="658"/>
    </location>
</feature>
<comment type="caution">
    <text evidence="22">The sequence shown here is derived from an EMBL/GenBank/DDBJ whole genome shotgun (WGS) entry which is preliminary data.</text>
</comment>
<dbReference type="Gene3D" id="1.20.120.160">
    <property type="entry name" value="HPT domain"/>
    <property type="match status" value="1"/>
</dbReference>
<dbReference type="SUPFAM" id="SSF52172">
    <property type="entry name" value="CheY-like"/>
    <property type="match status" value="1"/>
</dbReference>
<dbReference type="Pfam" id="PF01627">
    <property type="entry name" value="Hpt"/>
    <property type="match status" value="1"/>
</dbReference>
<evidence type="ECO:0000256" key="5">
    <source>
        <dbReference type="ARBA" id="ARBA00022553"/>
    </source>
</evidence>
<dbReference type="GO" id="GO:0005886">
    <property type="term" value="C:plasma membrane"/>
    <property type="evidence" value="ECO:0007669"/>
    <property type="project" value="UniProtKB-SubCell"/>
</dbReference>
<evidence type="ECO:0000256" key="14">
    <source>
        <dbReference type="ARBA" id="ARBA00064003"/>
    </source>
</evidence>
<evidence type="ECO:0000256" key="9">
    <source>
        <dbReference type="ARBA" id="ARBA00022777"/>
    </source>
</evidence>
<dbReference type="CDD" id="cd17546">
    <property type="entry name" value="REC_hyHK_CKI1_RcsC-like"/>
    <property type="match status" value="1"/>
</dbReference>
<dbReference type="CDD" id="cd16922">
    <property type="entry name" value="HATPase_EvgS-ArcB-TorS-like"/>
    <property type="match status" value="1"/>
</dbReference>
<dbReference type="SMART" id="SM00388">
    <property type="entry name" value="HisKA"/>
    <property type="match status" value="1"/>
</dbReference>
<sequence length="771" mass="83758">MIPLYRRVRIRVQLQALFGLLLLTGFTVLVLDEINQRSDVATFQRVQQQSLAGLRLAKSISDAYGLDIVSAVFRVRNNLMGWEQGVEVVEGARRAIDRDWKELVASELPPEQRAVVDEVARARVSADRAARKLLDIFHAADIGALGRFADTELYPAMDPVASRLKFLADLKMFDTERMIGAHLDTARRVGRWRVVLSLITLFIVLVAGRSMLRNIYKGVESLKHLARHARERDFEPGGHVPEGELGEVHEALSTMRQDLLRYEGELRESEARALAASRAKSSFLASMSHEIRTPMVGVASMLELLARTDLDADQRQQVEIVQGSAQSLSQIIGDILDFSKIEAGRLELLPVAVDLRELVRASTGNFLATASAKGLRLDCTIDERLAPAHLADPLRLRQILSNFLSNALKFTERGSVVVALDRLAAADQRELVALRVRDTGIGIGAEDQARLFQPFVQARDGSAQRADGSGLGLSICRRLAELMGGEITVESRLGVGTTMSLVVQLPLADPALVASSSSPASTPARTAPSVDEAERSGRLILLVDDHPTNRAVISRQLRQLGYACDVAADGEAALQRWRSARYALLLTDLHMPRRDGYSLAEAVRADERAGSRPRRPIIAMSANVSTEEVERSRAAGIDDFIAKPAPLQLIADALQRYLPFDHAPSGTAAPPIAVDAELLRDYVDSTRHDLAALAAAVDARDADAIAREAHRIKGASGLVGADAMATCAARIEDAAHALPLRPLADDLAELGRLLEAFVVARGIGTDPAPAA</sequence>
<evidence type="ECO:0000256" key="6">
    <source>
        <dbReference type="ARBA" id="ARBA00022679"/>
    </source>
</evidence>
<evidence type="ECO:0000313" key="22">
    <source>
        <dbReference type="EMBL" id="TCO41088.1"/>
    </source>
</evidence>
<keyword evidence="6" id="KW-0808">Transferase</keyword>